<dbReference type="GO" id="GO:0007130">
    <property type="term" value="P:synaptonemal complex assembly"/>
    <property type="evidence" value="ECO:0007669"/>
    <property type="project" value="InterPro"/>
</dbReference>
<evidence type="ECO:0000313" key="3">
    <source>
        <dbReference type="Ensembl" id="ENSDARP00000146878"/>
    </source>
</evidence>
<dbReference type="Bgee" id="ENSDARG00000092889">
    <property type="expression patterns" value="Expressed in testis and 18 other cell types or tissues"/>
</dbReference>
<dbReference type="OMA" id="HLTWMAY"/>
<reference evidence="2 4" key="3">
    <citation type="journal article" date="2013" name="Nature">
        <title>The zebrafish reference genome sequence and its relationship to the human genome.</title>
        <authorList>
            <consortium name="Genome Reference Consortium Zebrafish"/>
            <person name="Howe K."/>
            <person name="Clark M.D."/>
            <person name="Torroja C.F."/>
            <person name="Torrance J."/>
            <person name="Berthelot C."/>
            <person name="Muffato M."/>
            <person name="Collins J.E."/>
            <person name="Humphray S."/>
            <person name="McLaren K."/>
            <person name="Matthews L."/>
            <person name="McLaren S."/>
            <person name="Sealy I."/>
            <person name="Caccamo M."/>
            <person name="Churcher C."/>
            <person name="Scott C."/>
            <person name="Barrett J.C."/>
            <person name="Koch R."/>
            <person name="Rauch G.J."/>
            <person name="White S."/>
            <person name="Chow W."/>
            <person name="Kilian B."/>
            <person name="Quintais L.T."/>
            <person name="Guerra-Assuncao J.A."/>
            <person name="Zhou Y."/>
            <person name="Gu Y."/>
            <person name="Yen J."/>
            <person name="Vogel J.H."/>
            <person name="Eyre T."/>
            <person name="Redmond S."/>
            <person name="Banerjee R."/>
            <person name="Chi J."/>
            <person name="Fu B."/>
            <person name="Langley E."/>
            <person name="Maguire S.F."/>
            <person name="Laird G.K."/>
            <person name="Lloyd D."/>
            <person name="Kenyon E."/>
            <person name="Donaldson S."/>
            <person name="Sehra H."/>
            <person name="Almeida-King J."/>
            <person name="Loveland J."/>
            <person name="Trevanion S."/>
            <person name="Jones M."/>
            <person name="Quail M."/>
            <person name="Willey D."/>
            <person name="Hunt A."/>
            <person name="Burton J."/>
            <person name="Sims S."/>
            <person name="McLay K."/>
            <person name="Plumb B."/>
            <person name="Davis J."/>
            <person name="Clee C."/>
            <person name="Oliver K."/>
            <person name="Clark R."/>
            <person name="Riddle C."/>
            <person name="Elliot D."/>
            <person name="Eliott D."/>
            <person name="Threadgold G."/>
            <person name="Harden G."/>
            <person name="Ware D."/>
            <person name="Begum S."/>
            <person name="Mortimore B."/>
            <person name="Mortimer B."/>
            <person name="Kerry G."/>
            <person name="Heath P."/>
            <person name="Phillimore B."/>
            <person name="Tracey A."/>
            <person name="Corby N."/>
            <person name="Dunn M."/>
            <person name="Johnson C."/>
            <person name="Wood J."/>
            <person name="Clark S."/>
            <person name="Pelan S."/>
            <person name="Griffiths G."/>
            <person name="Smith M."/>
            <person name="Glithero R."/>
            <person name="Howden P."/>
            <person name="Barker N."/>
            <person name="Lloyd C."/>
            <person name="Stevens C."/>
            <person name="Harley J."/>
            <person name="Holt K."/>
            <person name="Panagiotidis G."/>
            <person name="Lovell J."/>
            <person name="Beasley H."/>
            <person name="Henderson C."/>
            <person name="Gordon D."/>
            <person name="Auger K."/>
            <person name="Wright D."/>
            <person name="Collins J."/>
            <person name="Raisen C."/>
            <person name="Dyer L."/>
            <person name="Leung K."/>
            <person name="Robertson L."/>
            <person name="Ambridge K."/>
            <person name="Leongamornlert D."/>
            <person name="McGuire S."/>
            <person name="Gilderthorp R."/>
            <person name="Griffiths C."/>
            <person name="Manthravadi D."/>
            <person name="Nichol S."/>
            <person name="Barker G."/>
            <person name="Whitehead S."/>
            <person name="Kay M."/>
            <person name="Brown J."/>
            <person name="Murnane C."/>
            <person name="Gray E."/>
            <person name="Humphries M."/>
            <person name="Sycamore N."/>
            <person name="Barker D."/>
            <person name="Saunders D."/>
            <person name="Wallis J."/>
            <person name="Babbage A."/>
            <person name="Hammond S."/>
            <person name="Mashreghi-Mohammadi M."/>
            <person name="Barr L."/>
            <person name="Martin S."/>
            <person name="Wray P."/>
            <person name="Ellington A."/>
            <person name="Matthews N."/>
            <person name="Ellwood M."/>
            <person name="Woodmansey R."/>
            <person name="Clark G."/>
            <person name="Cooper J."/>
            <person name="Cooper J."/>
            <person name="Tromans A."/>
            <person name="Grafham D."/>
            <person name="Skuce C."/>
            <person name="Pandian R."/>
            <person name="Andrews R."/>
            <person name="Harrison E."/>
            <person name="Kimberley A."/>
            <person name="Garnett J."/>
            <person name="Fosker N."/>
            <person name="Hall R."/>
            <person name="Garner P."/>
            <person name="Kelly D."/>
            <person name="Bird C."/>
            <person name="Palmer S."/>
            <person name="Gehring I."/>
            <person name="Berger A."/>
            <person name="Dooley C.M."/>
            <person name="Ersan-Urun Z."/>
            <person name="Eser C."/>
            <person name="Geiger H."/>
            <person name="Geisler M."/>
            <person name="Karotki L."/>
            <person name="Kirn A."/>
            <person name="Konantz J."/>
            <person name="Konantz M."/>
            <person name="Oberlander M."/>
            <person name="Rudolph-Geiger S."/>
            <person name="Teucke M."/>
            <person name="Lanz C."/>
            <person name="Raddatz G."/>
            <person name="Osoegawa K."/>
            <person name="Zhu B."/>
            <person name="Rapp A."/>
            <person name="Widaa S."/>
            <person name="Langford C."/>
            <person name="Yang F."/>
            <person name="Schuster S.C."/>
            <person name="Carter N.P."/>
            <person name="Harrow J."/>
            <person name="Ning Z."/>
            <person name="Herrero J."/>
            <person name="Searle S.M."/>
            <person name="Enright A."/>
            <person name="Geisler R."/>
            <person name="Plasterk R.H."/>
            <person name="Lee C."/>
            <person name="Westerfield M."/>
            <person name="de Jong P.J."/>
            <person name="Zon L.I."/>
            <person name="Postlethwait J.H."/>
            <person name="Nusslein-Volhard C."/>
            <person name="Hubbard T.J."/>
            <person name="Roest Crollius H."/>
            <person name="Rogers J."/>
            <person name="Stemple D.L."/>
        </authorList>
    </citation>
    <scope>NUCLEOTIDE SEQUENCE [LARGE SCALE GENOMIC DNA]</scope>
    <source>
        <strain evidence="2">Tuebingen</strain>
    </source>
</reference>
<dbReference type="KEGG" id="dre:100005931"/>
<accession>F6PEB4</accession>
<evidence type="ECO:0000313" key="2">
    <source>
        <dbReference type="Ensembl" id="ENSDARP00000112559"/>
    </source>
</evidence>
<dbReference type="eggNOG" id="ENOG502S4TF">
    <property type="taxonomic scope" value="Eukaryota"/>
</dbReference>
<evidence type="ECO:0000313" key="5">
    <source>
        <dbReference type="RefSeq" id="NP_001129458.1"/>
    </source>
</evidence>
<reference evidence="1" key="1">
    <citation type="submission" date="2008-04" db="EMBL/GenBank/DDBJ databases">
        <authorList>
            <consortium name="NIH - Zebrafish Gene Collection (ZGC) project"/>
        </authorList>
    </citation>
    <scope>NUCLEOTIDE SEQUENCE [LARGE SCALE MRNA]</scope>
</reference>
<dbReference type="STRING" id="7955.ENSDARP00000112559"/>
<evidence type="ECO:0000313" key="6">
    <source>
        <dbReference type="ZFIN" id="ZDB-GENE-081022-85"/>
    </source>
</evidence>
<dbReference type="Ensembl" id="ENSDART00000136306.2">
    <property type="protein sequence ID" value="ENSDARP00000112559.1"/>
    <property type="gene ID" value="ENSDARG00000092889.2"/>
</dbReference>
<keyword evidence="4" id="KW-1185">Reference proteome</keyword>
<dbReference type="EMBL" id="BX248097">
    <property type="status" value="NOT_ANNOTATED_CDS"/>
    <property type="molecule type" value="Genomic_DNA"/>
</dbReference>
<dbReference type="RefSeq" id="NP_001129458.1">
    <property type="nucleotide sequence ID" value="NM_001135986.3"/>
</dbReference>
<reference evidence="2" key="2">
    <citation type="submission" date="2012-02" db="UniProtKB">
        <authorList>
            <consortium name="Ensembl"/>
        </authorList>
    </citation>
    <scope>IDENTIFICATION</scope>
    <source>
        <strain evidence="2">Tuebingen</strain>
    </source>
</reference>
<protein>
    <submittedName>
        <fullName evidence="5">Synaptonemal complex central element protein 3</fullName>
    </submittedName>
    <submittedName>
        <fullName evidence="2">Zgc:194246</fullName>
    </submittedName>
</protein>
<dbReference type="Ensembl" id="ENSDART00000189218.1">
    <property type="protein sequence ID" value="ENSDARP00000149971.1"/>
    <property type="gene ID" value="ENSDARG00000109551.1"/>
</dbReference>
<dbReference type="Proteomes" id="UP000000437">
    <property type="component" value="Chromosome 14"/>
</dbReference>
<accession>A0A2R8Q6X0</accession>
<dbReference type="EMBL" id="BC162746">
    <property type="protein sequence ID" value="AAI62746.1"/>
    <property type="molecule type" value="mRNA"/>
</dbReference>
<evidence type="ECO:0000313" key="4">
    <source>
        <dbReference type="Proteomes" id="UP000000437"/>
    </source>
</evidence>
<sequence>MSGGLSDVQLCEDFSSESLQLNQHLEKMTEQMEDVSVKLSCMTYDMVVLRTSPDLAESFKSLENEFQKCKAVLCGLTDGQEVKCHPADEEQVSPKTN</sequence>
<proteinExistence type="evidence at transcript level"/>
<reference evidence="3" key="5">
    <citation type="submission" date="2018-04" db="UniProtKB">
        <authorList>
            <consortium name="Ensembl"/>
        </authorList>
    </citation>
    <scope>IDENTIFICATION</scope>
    <source>
        <strain evidence="3">Tuebingen</strain>
    </source>
</reference>
<dbReference type="PaxDb" id="7955-ENSDARP00000112559"/>
<dbReference type="GeneTree" id="ENSGT01030000235237"/>
<dbReference type="Pfam" id="PF15191">
    <property type="entry name" value="Synaptonemal_3"/>
    <property type="match status" value="1"/>
</dbReference>
<reference evidence="5" key="4">
    <citation type="journal article" date="2016" name="BMC Genomics">
        <title>Gene evolution and gene expression after whole genome duplication in fish: the PhyloFish database.</title>
        <authorList>
            <person name="Pasquier J."/>
            <person name="Cabau C."/>
            <person name="Nguyen T."/>
            <person name="Jouanno E."/>
            <person name="Severac D."/>
            <person name="Braasch I."/>
            <person name="Journot L."/>
            <person name="Pontarotti P."/>
            <person name="Klopp C."/>
            <person name="Postlethwait J.H."/>
            <person name="Guiguen Y."/>
            <person name="Bobe J."/>
        </authorList>
    </citation>
    <scope>NUCLEOTIDE SEQUENCE</scope>
    <source>
        <strain evidence="5">Tuebingen</strain>
    </source>
</reference>
<dbReference type="Ensembl" id="ENSDART00000184169.1">
    <property type="protein sequence ID" value="ENSDARP00000146878.1"/>
    <property type="gene ID" value="ENSDARG00000112309.1"/>
</dbReference>
<organism evidence="1">
    <name type="scientific">Danio rerio</name>
    <name type="common">Zebrafish</name>
    <name type="synonym">Brachydanio rerio</name>
    <dbReference type="NCBI Taxonomy" id="7955"/>
    <lineage>
        <taxon>Eukaryota</taxon>
        <taxon>Metazoa</taxon>
        <taxon>Chordata</taxon>
        <taxon>Craniata</taxon>
        <taxon>Vertebrata</taxon>
        <taxon>Euteleostomi</taxon>
        <taxon>Actinopterygii</taxon>
        <taxon>Neopterygii</taxon>
        <taxon>Teleostei</taxon>
        <taxon>Ostariophysi</taxon>
        <taxon>Cypriniformes</taxon>
        <taxon>Danionidae</taxon>
        <taxon>Danioninae</taxon>
        <taxon>Danio</taxon>
    </lineage>
</organism>
<dbReference type="GO" id="GO:0007283">
    <property type="term" value="P:spermatogenesis"/>
    <property type="evidence" value="ECO:0007669"/>
    <property type="project" value="InterPro"/>
</dbReference>
<dbReference type="AlphaFoldDB" id="B3DHF5"/>
<dbReference type="PANTHER" id="PTHR36686">
    <property type="entry name" value="SYNAPTONEMAL COMPLEX CENTRAL ELEMENT PROTEIN 3"/>
    <property type="match status" value="1"/>
</dbReference>
<dbReference type="OrthoDB" id="9944849at2759"/>
<dbReference type="GeneID" id="100005931"/>
<evidence type="ECO:0000313" key="1">
    <source>
        <dbReference type="EMBL" id="AAI62758.1"/>
    </source>
</evidence>
<dbReference type="AGR" id="ZFIN:ZDB-GENE-081022-85"/>
<reference evidence="5" key="6">
    <citation type="submission" date="2025-04" db="UniProtKB">
        <authorList>
            <consortium name="RefSeq"/>
        </authorList>
    </citation>
    <scope>IDENTIFICATION</scope>
    <source>
        <strain evidence="5">Tuebingen</strain>
    </source>
</reference>
<dbReference type="InterPro" id="IPR028145">
    <property type="entry name" value="Synaptonemal_3"/>
</dbReference>
<gene>
    <name evidence="1" type="primary">LOC100005931</name>
    <name evidence="5" type="synonym">zgc:194234</name>
    <name evidence="5 6" type="ORF">zgc:194246</name>
</gene>
<dbReference type="EMBL" id="BC162758">
    <property type="protein sequence ID" value="AAI62758.1"/>
    <property type="molecule type" value="mRNA"/>
</dbReference>
<dbReference type="HOGENOM" id="CLU_2359031_0_0_1"/>
<dbReference type="ZFIN" id="ZDB-GENE-081022-85">
    <property type="gene designation" value="zgc:194246"/>
</dbReference>
<dbReference type="GO" id="GO:0007131">
    <property type="term" value="P:reciprocal meiotic recombination"/>
    <property type="evidence" value="ECO:0007669"/>
    <property type="project" value="InterPro"/>
</dbReference>
<name>B3DHF5_DANRE</name>
<dbReference type="PANTHER" id="PTHR36686:SF1">
    <property type="entry name" value="SYNAPTONEMAL COMPLEX CENTRAL ELEMENT PROTEIN 3"/>
    <property type="match status" value="1"/>
</dbReference>
<accession>B3DHF5</accession>
<dbReference type="SMR" id="B3DHF5"/>